<evidence type="ECO:0000313" key="1">
    <source>
        <dbReference type="EMBL" id="KZS16753.1"/>
    </source>
</evidence>
<gene>
    <name evidence="1" type="ORF">APZ42_017379</name>
</gene>
<dbReference type="AlphaFoldDB" id="A0A164ZTU2"/>
<evidence type="ECO:0000313" key="2">
    <source>
        <dbReference type="Proteomes" id="UP000076858"/>
    </source>
</evidence>
<comment type="caution">
    <text evidence="1">The sequence shown here is derived from an EMBL/GenBank/DDBJ whole genome shotgun (WGS) entry which is preliminary data.</text>
</comment>
<accession>A0A164ZTU2</accession>
<reference evidence="1 2" key="1">
    <citation type="submission" date="2016-03" db="EMBL/GenBank/DDBJ databases">
        <title>EvidentialGene: Evidence-directed Construction of Genes on Genomes.</title>
        <authorList>
            <person name="Gilbert D.G."/>
            <person name="Choi J.-H."/>
            <person name="Mockaitis K."/>
            <person name="Colbourne J."/>
            <person name="Pfrender M."/>
        </authorList>
    </citation>
    <scope>NUCLEOTIDE SEQUENCE [LARGE SCALE GENOMIC DNA]</scope>
    <source>
        <strain evidence="1 2">Xinb3</strain>
        <tissue evidence="1">Complete organism</tissue>
    </source>
</reference>
<dbReference type="EMBL" id="LRGB01000687">
    <property type="protein sequence ID" value="KZS16753.1"/>
    <property type="molecule type" value="Genomic_DNA"/>
</dbReference>
<sequence>MIIQFAHDLTIFFWSNVIKMIVQRNGISVDWWQDCYVKEGDCRKIFLLYAPAHLMSNLNSRRRWSRHGLLKKKQQMGYSCPSFSRLPKYKRSLKYYFQKILVQL</sequence>
<keyword evidence="2" id="KW-1185">Reference proteome</keyword>
<proteinExistence type="predicted"/>
<organism evidence="1 2">
    <name type="scientific">Daphnia magna</name>
    <dbReference type="NCBI Taxonomy" id="35525"/>
    <lineage>
        <taxon>Eukaryota</taxon>
        <taxon>Metazoa</taxon>
        <taxon>Ecdysozoa</taxon>
        <taxon>Arthropoda</taxon>
        <taxon>Crustacea</taxon>
        <taxon>Branchiopoda</taxon>
        <taxon>Diplostraca</taxon>
        <taxon>Cladocera</taxon>
        <taxon>Anomopoda</taxon>
        <taxon>Daphniidae</taxon>
        <taxon>Daphnia</taxon>
    </lineage>
</organism>
<name>A0A164ZTU2_9CRUS</name>
<protein>
    <submittedName>
        <fullName evidence="1">Uncharacterized protein</fullName>
    </submittedName>
</protein>
<dbReference type="Proteomes" id="UP000076858">
    <property type="component" value="Unassembled WGS sequence"/>
</dbReference>